<evidence type="ECO:0000313" key="11">
    <source>
        <dbReference type="Proteomes" id="UP000823902"/>
    </source>
</evidence>
<dbReference type="SUPFAM" id="SSF52540">
    <property type="entry name" value="P-loop containing nucleoside triphosphate hydrolases"/>
    <property type="match status" value="1"/>
</dbReference>
<evidence type="ECO:0000256" key="3">
    <source>
        <dbReference type="ARBA" id="ARBA00022741"/>
    </source>
</evidence>
<dbReference type="NCBIfam" id="NF002204">
    <property type="entry name" value="PRK01077.1"/>
    <property type="match status" value="1"/>
</dbReference>
<dbReference type="Gene3D" id="3.40.50.880">
    <property type="match status" value="1"/>
</dbReference>
<feature type="active site" description="Nucleophile" evidence="7">
    <location>
        <position position="357"/>
    </location>
</feature>
<dbReference type="PANTHER" id="PTHR43873:SF1">
    <property type="entry name" value="COBYRINATE A,C-DIAMIDE SYNTHASE"/>
    <property type="match status" value="1"/>
</dbReference>
<feature type="domain" description="CobQ/CobB/MinD/ParA nucleotide binding" evidence="8">
    <location>
        <begin position="6"/>
        <end position="196"/>
    </location>
</feature>
<keyword evidence="6 7" id="KW-0315">Glutamine amidotransferase</keyword>
<dbReference type="Proteomes" id="UP000823902">
    <property type="component" value="Unassembled WGS sequence"/>
</dbReference>
<keyword evidence="2 7" id="KW-0436">Ligase</keyword>
<dbReference type="Pfam" id="PF07685">
    <property type="entry name" value="GATase_3"/>
    <property type="match status" value="1"/>
</dbReference>
<dbReference type="EC" id="6.3.5.11" evidence="7"/>
<dbReference type="GO" id="GO:0042242">
    <property type="term" value="F:cobyrinic acid a,c-diamide synthase activity"/>
    <property type="evidence" value="ECO:0007669"/>
    <property type="project" value="UniProtKB-UniRule"/>
</dbReference>
<organism evidence="10 11">
    <name type="scientific">Candidatus Mediterraneibacter faecavium</name>
    <dbReference type="NCBI Taxonomy" id="2838668"/>
    <lineage>
        <taxon>Bacteria</taxon>
        <taxon>Bacillati</taxon>
        <taxon>Bacillota</taxon>
        <taxon>Clostridia</taxon>
        <taxon>Lachnospirales</taxon>
        <taxon>Lachnospiraceae</taxon>
        <taxon>Mediterraneibacter</taxon>
    </lineage>
</organism>
<keyword evidence="3 7" id="KW-0547">Nucleotide-binding</keyword>
<dbReference type="InterPro" id="IPR029062">
    <property type="entry name" value="Class_I_gatase-like"/>
</dbReference>
<sequence length="511" mass="56509">MKIPGILIAAPSSGSGKTAVSCALMAALQARGLQVRACKCGPDYIDPMFHREVLGLDSRNLDLFFSEPDELRQGYIRHASGADLVVTEGVMGYYDGRGLDTDAGSSYDVARTLDLPVILVVNGRGAALSLAALVRGMAEFRSDSNIRGILLNQVSKMLYPRMKDMLEQELGKSGHKIPVLGYVPEDDAFRLESRHLGLVTPQELMDLKEQTERAGNILTQSVDLDLLLEIACRTSENCFPEDQDPDTAAHGTKYAVSNVYQGKGNRYARTAAARVAIARDEAFCFYYNANLEMLEEAGLELVPFSPLRDGKLPDNISGLILGGGYPELYGERLSANRSLLKEIHERVCAGLPCLAECGGFMYLHGEMEDENGNIYPMTGVIEGRTYPTGRLVRFGYVNIAADPGEPEKSAENNGAEEQAYLRPGELIRGHEFHYWDSTDSGTDCVAVKPDGKRKWECIHMKGNLFAGYPHLYLPSMPEFAYRFADRCRSRELQESAYRRENGESADCKIRR</sequence>
<gene>
    <name evidence="7" type="primary">cbiA</name>
    <name evidence="10" type="ORF">H9697_06405</name>
</gene>
<comment type="catalytic activity">
    <reaction evidence="7">
        <text>cob(II)yrinate + 2 L-glutamine + 2 ATP + 2 H2O = cob(II)yrinate a,c diamide + 2 L-glutamate + 2 ADP + 2 phosphate + 2 H(+)</text>
        <dbReference type="Rhea" id="RHEA:26289"/>
        <dbReference type="ChEBI" id="CHEBI:15377"/>
        <dbReference type="ChEBI" id="CHEBI:15378"/>
        <dbReference type="ChEBI" id="CHEBI:29985"/>
        <dbReference type="ChEBI" id="CHEBI:30616"/>
        <dbReference type="ChEBI" id="CHEBI:43474"/>
        <dbReference type="ChEBI" id="CHEBI:58359"/>
        <dbReference type="ChEBI" id="CHEBI:58537"/>
        <dbReference type="ChEBI" id="CHEBI:58894"/>
        <dbReference type="ChEBI" id="CHEBI:456216"/>
        <dbReference type="EC" id="6.3.5.11"/>
    </reaction>
</comment>
<dbReference type="GO" id="GO:0005524">
    <property type="term" value="F:ATP binding"/>
    <property type="evidence" value="ECO:0007669"/>
    <property type="project" value="UniProtKB-UniRule"/>
</dbReference>
<evidence type="ECO:0000256" key="7">
    <source>
        <dbReference type="HAMAP-Rule" id="MF_00027"/>
    </source>
</evidence>
<keyword evidence="4 7" id="KW-0067">ATP-binding</keyword>
<comment type="function">
    <text evidence="7">Catalyzes the ATP-dependent amidation of the two carboxylate groups at positions a and c of cobyrinate, using either L-glutamine or ammonia as the nitrogen source.</text>
</comment>
<dbReference type="AlphaFoldDB" id="A0A9D2TMU9"/>
<comment type="domain">
    <text evidence="7">Comprises of two domains. The C-terminal domain contains the binding site for glutamine and catalyzes the hydrolysis of this substrate to glutamate and ammonia. The N-terminal domain is anticipated to bind ATP and cobyrinate and catalyzes the ultimate synthesis of the diamide product. The ammonia produced via the glutaminase domain is probably translocated to the adjacent domain via a molecular tunnel, where it reacts with an activated intermediate.</text>
</comment>
<evidence type="ECO:0000256" key="6">
    <source>
        <dbReference type="ARBA" id="ARBA00022962"/>
    </source>
</evidence>
<evidence type="ECO:0000256" key="1">
    <source>
        <dbReference type="ARBA" id="ARBA00001946"/>
    </source>
</evidence>
<reference evidence="10" key="2">
    <citation type="submission" date="2021-04" db="EMBL/GenBank/DDBJ databases">
        <authorList>
            <person name="Gilroy R."/>
        </authorList>
    </citation>
    <scope>NUCLEOTIDE SEQUENCE</scope>
    <source>
        <strain evidence="10">CHK196-7946</strain>
    </source>
</reference>
<dbReference type="HAMAP" id="MF_00027">
    <property type="entry name" value="CobB_CbiA"/>
    <property type="match status" value="1"/>
</dbReference>
<dbReference type="PROSITE" id="PS51274">
    <property type="entry name" value="GATASE_COBBQ"/>
    <property type="match status" value="1"/>
</dbReference>
<name>A0A9D2TMU9_9FIRM</name>
<dbReference type="NCBIfam" id="TIGR00379">
    <property type="entry name" value="cobB"/>
    <property type="match status" value="1"/>
</dbReference>
<evidence type="ECO:0000259" key="9">
    <source>
        <dbReference type="Pfam" id="PF07685"/>
    </source>
</evidence>
<dbReference type="CDD" id="cd05388">
    <property type="entry name" value="CobB_N"/>
    <property type="match status" value="1"/>
</dbReference>
<protein>
    <recommendedName>
        <fullName evidence="7">Cobyrinate a,c-diamide synthase</fullName>
        <ecNumber evidence="7">6.3.5.11</ecNumber>
    </recommendedName>
    <alternativeName>
        <fullName evidence="7">Cobyrinic acid a,c-diamide synthetase</fullName>
    </alternativeName>
</protein>
<reference evidence="10" key="1">
    <citation type="journal article" date="2021" name="PeerJ">
        <title>Extensive microbial diversity within the chicken gut microbiome revealed by metagenomics and culture.</title>
        <authorList>
            <person name="Gilroy R."/>
            <person name="Ravi A."/>
            <person name="Getino M."/>
            <person name="Pursley I."/>
            <person name="Horton D.L."/>
            <person name="Alikhan N.F."/>
            <person name="Baker D."/>
            <person name="Gharbi K."/>
            <person name="Hall N."/>
            <person name="Watson M."/>
            <person name="Adriaenssens E.M."/>
            <person name="Foster-Nyarko E."/>
            <person name="Jarju S."/>
            <person name="Secka A."/>
            <person name="Antonio M."/>
            <person name="Oren A."/>
            <person name="Chaudhuri R.R."/>
            <person name="La Ragione R."/>
            <person name="Hildebrand F."/>
            <person name="Pallen M.J."/>
        </authorList>
    </citation>
    <scope>NUCLEOTIDE SEQUENCE</scope>
    <source>
        <strain evidence="10">CHK196-7946</strain>
    </source>
</reference>
<comment type="cofactor">
    <cofactor evidence="1 7">
        <name>Mg(2+)</name>
        <dbReference type="ChEBI" id="CHEBI:18420"/>
    </cofactor>
</comment>
<dbReference type="Pfam" id="PF01656">
    <property type="entry name" value="CbiA"/>
    <property type="match status" value="1"/>
</dbReference>
<dbReference type="PANTHER" id="PTHR43873">
    <property type="entry name" value="COBYRINATE A,C-DIAMIDE SYNTHASE"/>
    <property type="match status" value="1"/>
</dbReference>
<evidence type="ECO:0000256" key="5">
    <source>
        <dbReference type="ARBA" id="ARBA00022842"/>
    </source>
</evidence>
<evidence type="ECO:0000259" key="8">
    <source>
        <dbReference type="Pfam" id="PF01656"/>
    </source>
</evidence>
<comment type="similarity">
    <text evidence="7">Belongs to the CobB/CbiA family.</text>
</comment>
<dbReference type="SUPFAM" id="SSF52317">
    <property type="entry name" value="Class I glutamine amidotransferase-like"/>
    <property type="match status" value="1"/>
</dbReference>
<comment type="caution">
    <text evidence="10">The sequence shown here is derived from an EMBL/GenBank/DDBJ whole genome shotgun (WGS) entry which is preliminary data.</text>
</comment>
<keyword evidence="7" id="KW-0169">Cobalamin biosynthesis</keyword>
<dbReference type="InterPro" id="IPR002586">
    <property type="entry name" value="CobQ/CobB/MinD/ParA_Nub-bd_dom"/>
</dbReference>
<dbReference type="InterPro" id="IPR004484">
    <property type="entry name" value="CbiA/CobB_synth"/>
</dbReference>
<comment type="miscellaneous">
    <text evidence="7">The a and c carboxylates of cobyrinate are activated for nucleophilic attack via formation of a phosphorylated intermediate by ATP. CbiA catalyzes first the amidation of the c-carboxylate, and then that of the a-carboxylate.</text>
</comment>
<feature type="domain" description="CobB/CobQ-like glutamine amidotransferase" evidence="9">
    <location>
        <begin position="274"/>
        <end position="473"/>
    </location>
</feature>
<dbReference type="EMBL" id="DWVY01000031">
    <property type="protein sequence ID" value="HJC74563.1"/>
    <property type="molecule type" value="Genomic_DNA"/>
</dbReference>
<proteinExistence type="inferred from homology"/>
<evidence type="ECO:0000256" key="2">
    <source>
        <dbReference type="ARBA" id="ARBA00022598"/>
    </source>
</evidence>
<dbReference type="CDD" id="cd03130">
    <property type="entry name" value="GATase1_CobB"/>
    <property type="match status" value="1"/>
</dbReference>
<keyword evidence="5 7" id="KW-0460">Magnesium</keyword>
<comment type="pathway">
    <text evidence="7">Cofactor biosynthesis; adenosylcobalamin biosynthesis; cob(II)yrinate a,c-diamide from sirohydrochlorin (anaerobic route): step 10/10.</text>
</comment>
<dbReference type="InterPro" id="IPR027417">
    <property type="entry name" value="P-loop_NTPase"/>
</dbReference>
<dbReference type="GO" id="GO:0009236">
    <property type="term" value="P:cobalamin biosynthetic process"/>
    <property type="evidence" value="ECO:0007669"/>
    <property type="project" value="UniProtKB-UniRule"/>
</dbReference>
<dbReference type="Gene3D" id="3.40.50.300">
    <property type="entry name" value="P-loop containing nucleotide triphosphate hydrolases"/>
    <property type="match status" value="1"/>
</dbReference>
<dbReference type="InterPro" id="IPR011698">
    <property type="entry name" value="GATase_3"/>
</dbReference>
<accession>A0A9D2TMU9</accession>
<evidence type="ECO:0000256" key="4">
    <source>
        <dbReference type="ARBA" id="ARBA00022840"/>
    </source>
</evidence>
<evidence type="ECO:0000313" key="10">
    <source>
        <dbReference type="EMBL" id="HJC74563.1"/>
    </source>
</evidence>
<feature type="site" description="Increases nucleophilicity of active site Cys" evidence="7">
    <location>
        <position position="470"/>
    </location>
</feature>